<feature type="domain" description="HPt" evidence="16">
    <location>
        <begin position="565"/>
        <end position="662"/>
    </location>
</feature>
<dbReference type="GO" id="GO:0000155">
    <property type="term" value="F:phosphorelay sensor kinase activity"/>
    <property type="evidence" value="ECO:0007669"/>
    <property type="project" value="InterPro"/>
</dbReference>
<dbReference type="EMBL" id="FUXC01000003">
    <property type="protein sequence ID" value="SJZ61857.1"/>
    <property type="molecule type" value="Genomic_DNA"/>
</dbReference>
<evidence type="ECO:0000256" key="4">
    <source>
        <dbReference type="ARBA" id="ARBA00022475"/>
    </source>
</evidence>
<keyword evidence="9" id="KW-1133">Transmembrane helix</keyword>
<dbReference type="SMART" id="SM00388">
    <property type="entry name" value="HisKA"/>
    <property type="match status" value="1"/>
</dbReference>
<dbReference type="PROSITE" id="PS50110">
    <property type="entry name" value="RESPONSE_REGULATORY"/>
    <property type="match status" value="2"/>
</dbReference>
<evidence type="ECO:0000256" key="10">
    <source>
        <dbReference type="ARBA" id="ARBA00023012"/>
    </source>
</evidence>
<evidence type="ECO:0000259" key="14">
    <source>
        <dbReference type="PROSITE" id="PS50109"/>
    </source>
</evidence>
<evidence type="ECO:0000256" key="5">
    <source>
        <dbReference type="ARBA" id="ARBA00022553"/>
    </source>
</evidence>
<organism evidence="17 18">
    <name type="scientific">Treponema berlinense</name>
    <dbReference type="NCBI Taxonomy" id="225004"/>
    <lineage>
        <taxon>Bacteria</taxon>
        <taxon>Pseudomonadati</taxon>
        <taxon>Spirochaetota</taxon>
        <taxon>Spirochaetia</taxon>
        <taxon>Spirochaetales</taxon>
        <taxon>Treponemataceae</taxon>
        <taxon>Treponema</taxon>
    </lineage>
</organism>
<dbReference type="RefSeq" id="WP_078930503.1">
    <property type="nucleotide sequence ID" value="NZ_FUXC01000003.1"/>
</dbReference>
<keyword evidence="18" id="KW-1185">Reference proteome</keyword>
<dbReference type="InterPro" id="IPR036890">
    <property type="entry name" value="HATPase_C_sf"/>
</dbReference>
<dbReference type="Pfam" id="PF00512">
    <property type="entry name" value="HisKA"/>
    <property type="match status" value="1"/>
</dbReference>
<dbReference type="PROSITE" id="PS50109">
    <property type="entry name" value="HIS_KIN"/>
    <property type="match status" value="1"/>
</dbReference>
<dbReference type="PANTHER" id="PTHR45339">
    <property type="entry name" value="HYBRID SIGNAL TRANSDUCTION HISTIDINE KINASE J"/>
    <property type="match status" value="1"/>
</dbReference>
<evidence type="ECO:0000256" key="6">
    <source>
        <dbReference type="ARBA" id="ARBA00022692"/>
    </source>
</evidence>
<dbReference type="SUPFAM" id="SSF47226">
    <property type="entry name" value="Histidine-containing phosphotransfer domain, HPT domain"/>
    <property type="match status" value="1"/>
</dbReference>
<proteinExistence type="predicted"/>
<dbReference type="CDD" id="cd17546">
    <property type="entry name" value="REC_hyHK_CKI1_RcsC-like"/>
    <property type="match status" value="1"/>
</dbReference>
<feature type="modified residue" description="Phosphohistidine" evidence="12">
    <location>
        <position position="604"/>
    </location>
</feature>
<dbReference type="Proteomes" id="UP000190395">
    <property type="component" value="Unassembled WGS sequence"/>
</dbReference>
<dbReference type="Pfam" id="PF02518">
    <property type="entry name" value="HATPase_c"/>
    <property type="match status" value="1"/>
</dbReference>
<name>A0A1T4M4Q5_9SPIR</name>
<dbReference type="InterPro" id="IPR001789">
    <property type="entry name" value="Sig_transdc_resp-reg_receiver"/>
</dbReference>
<dbReference type="InterPro" id="IPR004358">
    <property type="entry name" value="Sig_transdc_His_kin-like_C"/>
</dbReference>
<evidence type="ECO:0000256" key="12">
    <source>
        <dbReference type="PROSITE-ProRule" id="PRU00110"/>
    </source>
</evidence>
<evidence type="ECO:0000256" key="8">
    <source>
        <dbReference type="ARBA" id="ARBA00022840"/>
    </source>
</evidence>
<feature type="modified residue" description="4-aspartylphosphate" evidence="13">
    <location>
        <position position="310"/>
    </location>
</feature>
<dbReference type="SMART" id="SM00387">
    <property type="entry name" value="HATPase_c"/>
    <property type="match status" value="1"/>
</dbReference>
<accession>A0A1T4M4Q5</accession>
<evidence type="ECO:0000313" key="18">
    <source>
        <dbReference type="Proteomes" id="UP000190395"/>
    </source>
</evidence>
<dbReference type="Gene3D" id="1.10.287.130">
    <property type="match status" value="1"/>
</dbReference>
<feature type="modified residue" description="4-aspartylphosphate" evidence="13">
    <location>
        <position position="463"/>
    </location>
</feature>
<dbReference type="OrthoDB" id="6192248at2"/>
<feature type="domain" description="Response regulatory" evidence="15">
    <location>
        <begin position="413"/>
        <end position="528"/>
    </location>
</feature>
<dbReference type="InterPro" id="IPR005467">
    <property type="entry name" value="His_kinase_dom"/>
</dbReference>
<comment type="subcellular location">
    <subcellularLocation>
        <location evidence="2">Cell membrane</location>
        <topology evidence="2">Multi-pass membrane protein</topology>
    </subcellularLocation>
</comment>
<evidence type="ECO:0000259" key="16">
    <source>
        <dbReference type="PROSITE" id="PS50894"/>
    </source>
</evidence>
<dbReference type="Pfam" id="PF00072">
    <property type="entry name" value="Response_reg"/>
    <property type="match status" value="2"/>
</dbReference>
<dbReference type="FunFam" id="3.30.565.10:FF:000010">
    <property type="entry name" value="Sensor histidine kinase RcsC"/>
    <property type="match status" value="1"/>
</dbReference>
<keyword evidence="5 13" id="KW-0597">Phosphoprotein</keyword>
<dbReference type="PROSITE" id="PS50894">
    <property type="entry name" value="HPT"/>
    <property type="match status" value="1"/>
</dbReference>
<evidence type="ECO:0000313" key="17">
    <source>
        <dbReference type="EMBL" id="SJZ61857.1"/>
    </source>
</evidence>
<dbReference type="EC" id="2.7.13.3" evidence="3"/>
<feature type="domain" description="Histidine kinase" evidence="14">
    <location>
        <begin position="19"/>
        <end position="235"/>
    </location>
</feature>
<evidence type="ECO:0000256" key="13">
    <source>
        <dbReference type="PROSITE-ProRule" id="PRU00169"/>
    </source>
</evidence>
<evidence type="ECO:0000256" key="2">
    <source>
        <dbReference type="ARBA" id="ARBA00004651"/>
    </source>
</evidence>
<protein>
    <recommendedName>
        <fullName evidence="3">histidine kinase</fullName>
        <ecNumber evidence="3">2.7.13.3</ecNumber>
    </recommendedName>
</protein>
<dbReference type="InterPro" id="IPR036641">
    <property type="entry name" value="HPT_dom_sf"/>
</dbReference>
<evidence type="ECO:0000256" key="7">
    <source>
        <dbReference type="ARBA" id="ARBA00022741"/>
    </source>
</evidence>
<evidence type="ECO:0000256" key="11">
    <source>
        <dbReference type="ARBA" id="ARBA00023136"/>
    </source>
</evidence>
<dbReference type="PRINTS" id="PR00344">
    <property type="entry name" value="BCTRLSENSOR"/>
</dbReference>
<keyword evidence="6" id="KW-0812">Transmembrane</keyword>
<dbReference type="GO" id="GO:0005886">
    <property type="term" value="C:plasma membrane"/>
    <property type="evidence" value="ECO:0007669"/>
    <property type="project" value="UniProtKB-SubCell"/>
</dbReference>
<dbReference type="SUPFAM" id="SSF52172">
    <property type="entry name" value="CheY-like"/>
    <property type="match status" value="2"/>
</dbReference>
<dbReference type="AlphaFoldDB" id="A0A1T4M4Q5"/>
<evidence type="ECO:0000256" key="3">
    <source>
        <dbReference type="ARBA" id="ARBA00012438"/>
    </source>
</evidence>
<evidence type="ECO:0000256" key="1">
    <source>
        <dbReference type="ARBA" id="ARBA00000085"/>
    </source>
</evidence>
<dbReference type="SUPFAM" id="SSF55874">
    <property type="entry name" value="ATPase domain of HSP90 chaperone/DNA topoisomerase II/histidine kinase"/>
    <property type="match status" value="1"/>
</dbReference>
<keyword evidence="7" id="KW-0547">Nucleotide-binding</keyword>
<keyword evidence="4" id="KW-1003">Cell membrane</keyword>
<dbReference type="CDD" id="cd00082">
    <property type="entry name" value="HisKA"/>
    <property type="match status" value="1"/>
</dbReference>
<sequence>MENSDSLSAIDEASRYLASTLHEIRTPIQTIIGTVELLQDTSMDDEQREYIRQIQFSADVLLDLANNILDFTKIRSDQFKLESVPFNIVELTEQVVDLISIEAFNRGLEIITDIDFSIPSIICGDPVRIQQIILNLLKNAVKFTNHGYIHLELKKTGQNILFTIKDTGIGIKKEQKEKIFTNYYQGDISTYRRFGGTGLGLSISKNLVHLMNGRIGVKPNKDEGSIFWFTLPIVKNPGFENFEQKETFQAQKNSKILIIDDNQTAANSLIKILNAAGIFDIESTTQPQNTIQLILDAESQKNPFNLVFIDMIMPAMDGWHLASEIHNEKKIKNTPELYLIVPEGQMKGEAKMKMLNWFEGYLYKPLKRKKVFELLKERTDKKNNNIVELELANDDMIMTLEPVDDSSVAKNKRVLVAEDHPVNSKLIETFLRNFGADVFLAEDGQQAVEQIKQNPNIELIFMDIQMPVKNGVEATVELRKSGYKGIIIACTANNDSNDFETYKKSGINDILVKPFKSSTIRTILEKWIPIIDLPVLKSVTTLEPENSAKKTAWDKEDFLDTTGGDIASSIEILKTFAKQTNRLLKETEMAVEAKDFEKLRMLGHSLKGSSGTVSAKLLAEYASRLNITAKTGDIAGCRFNLEEFKHEYVRFKKLVAKFIRSEQAVKK</sequence>
<dbReference type="Gene3D" id="3.30.565.10">
    <property type="entry name" value="Histidine kinase-like ATPase, C-terminal domain"/>
    <property type="match status" value="1"/>
</dbReference>
<evidence type="ECO:0000256" key="9">
    <source>
        <dbReference type="ARBA" id="ARBA00022989"/>
    </source>
</evidence>
<dbReference type="InterPro" id="IPR011006">
    <property type="entry name" value="CheY-like_superfamily"/>
</dbReference>
<comment type="catalytic activity">
    <reaction evidence="1">
        <text>ATP + protein L-histidine = ADP + protein N-phospho-L-histidine.</text>
        <dbReference type="EC" id="2.7.13.3"/>
    </reaction>
</comment>
<dbReference type="GeneID" id="303367010"/>
<dbReference type="CDD" id="cd16922">
    <property type="entry name" value="HATPase_EvgS-ArcB-TorS-like"/>
    <property type="match status" value="1"/>
</dbReference>
<dbReference type="Gene3D" id="3.40.50.2300">
    <property type="match status" value="2"/>
</dbReference>
<gene>
    <name evidence="17" type="ORF">SAMN02745152_00749</name>
</gene>
<dbReference type="PANTHER" id="PTHR45339:SF1">
    <property type="entry name" value="HYBRID SIGNAL TRANSDUCTION HISTIDINE KINASE J"/>
    <property type="match status" value="1"/>
</dbReference>
<dbReference type="InterPro" id="IPR036097">
    <property type="entry name" value="HisK_dim/P_sf"/>
</dbReference>
<dbReference type="Gene3D" id="1.20.120.160">
    <property type="entry name" value="HPT domain"/>
    <property type="match status" value="1"/>
</dbReference>
<dbReference type="InterPro" id="IPR003661">
    <property type="entry name" value="HisK_dim/P_dom"/>
</dbReference>
<dbReference type="SMART" id="SM00448">
    <property type="entry name" value="REC"/>
    <property type="match status" value="2"/>
</dbReference>
<feature type="domain" description="Response regulatory" evidence="15">
    <location>
        <begin position="255"/>
        <end position="379"/>
    </location>
</feature>
<dbReference type="InterPro" id="IPR008207">
    <property type="entry name" value="Sig_transdc_His_kin_Hpt_dom"/>
</dbReference>
<dbReference type="Pfam" id="PF01627">
    <property type="entry name" value="Hpt"/>
    <property type="match status" value="1"/>
</dbReference>
<keyword evidence="10" id="KW-0902">Two-component regulatory system</keyword>
<keyword evidence="8" id="KW-0067">ATP-binding</keyword>
<reference evidence="17 18" key="1">
    <citation type="submission" date="2017-02" db="EMBL/GenBank/DDBJ databases">
        <authorList>
            <person name="Peterson S.W."/>
        </authorList>
    </citation>
    <scope>NUCLEOTIDE SEQUENCE [LARGE SCALE GENOMIC DNA]</scope>
    <source>
        <strain evidence="17 18">ATCC BAA-909</strain>
    </source>
</reference>
<keyword evidence="11" id="KW-0472">Membrane</keyword>
<dbReference type="SUPFAM" id="SSF47384">
    <property type="entry name" value="Homodimeric domain of signal transducing histidine kinase"/>
    <property type="match status" value="1"/>
</dbReference>
<dbReference type="InterPro" id="IPR003594">
    <property type="entry name" value="HATPase_dom"/>
</dbReference>
<dbReference type="GO" id="GO:0005524">
    <property type="term" value="F:ATP binding"/>
    <property type="evidence" value="ECO:0007669"/>
    <property type="project" value="UniProtKB-KW"/>
</dbReference>
<evidence type="ECO:0000259" key="15">
    <source>
        <dbReference type="PROSITE" id="PS50110"/>
    </source>
</evidence>
<dbReference type="STRING" id="225004.SAMN02745152_00749"/>